<feature type="transmembrane region" description="Helical" evidence="7">
    <location>
        <begin position="237"/>
        <end position="260"/>
    </location>
</feature>
<reference evidence="8" key="4">
    <citation type="submission" date="2024-06" db="EMBL/GenBank/DDBJ databases">
        <authorList>
            <consortium name="Mycoplasma californicum genome sequencing consortium"/>
            <person name="Hata E."/>
            <person name="Tanaka K."/>
            <person name="Tamamura Y."/>
        </authorList>
    </citation>
    <scope>NUCLEOTIDE SEQUENCE</scope>
    <source>
        <strain evidence="8">HAZ160_1</strain>
    </source>
</reference>
<dbReference type="GO" id="GO:0005886">
    <property type="term" value="C:plasma membrane"/>
    <property type="evidence" value="ECO:0007669"/>
    <property type="project" value="UniProtKB-SubCell"/>
</dbReference>
<proteinExistence type="predicted"/>
<name>A0AAT9F8S7_9BACT</name>
<gene>
    <name evidence="8" type="primary">ugpE</name>
    <name evidence="8" type="ORF">MCAL160_0993</name>
</gene>
<evidence type="ECO:0000256" key="3">
    <source>
        <dbReference type="ARBA" id="ARBA00022475"/>
    </source>
</evidence>
<dbReference type="EMBL" id="AP013353">
    <property type="protein sequence ID" value="BAP01312.1"/>
    <property type="molecule type" value="Genomic_DNA"/>
</dbReference>
<organism evidence="8">
    <name type="scientific">Mycoplasmopsis californica HAZ160_1</name>
    <dbReference type="NCBI Taxonomy" id="1397850"/>
    <lineage>
        <taxon>Bacteria</taxon>
        <taxon>Bacillati</taxon>
        <taxon>Mycoplasmatota</taxon>
        <taxon>Mycoplasmoidales</taxon>
        <taxon>Metamycoplasmataceae</taxon>
        <taxon>Mycoplasmopsis</taxon>
    </lineage>
</organism>
<sequence length="268" mass="30901">MSFKNIFKEVSKFFAIGCLVIVILFPLYYLLLYSLLPTHSFHEAKYGLVIQEWNWANFFGLFNSEFWIAVGYTFVFVGILICLRVITYSLAIAGLLKMPPTLQKIFLYFFLIISLIPEFSIYLSLQVVLNHLNIASSLFAVVTNAIFSFFSFTYVFNIAKHTATQKAKLILNDNLKWHQKIVFVYLPKLKLAYFLLIIFTFISVWNDYLWPSFLLRSTPKTNITIWYLNLGITSGGILLNIQAAGATISVIIPLTIYAIFSRKINKFN</sequence>
<feature type="transmembrane region" description="Helical" evidence="7">
    <location>
        <begin position="12"/>
        <end position="31"/>
    </location>
</feature>
<reference evidence="8" key="1">
    <citation type="journal article" date="2014" name="Appl. Environ. Microbiol.">
        <title>Molecular Epidemiology of Cases of Mycoplasma californicum Infection in Japan.</title>
        <authorList>
            <person name="Hata E."/>
            <person name="Suzuki K."/>
            <person name="Hanyu H."/>
            <person name="Itoh M."/>
            <person name="Higuchi H."/>
            <person name="Kobayashi H."/>
        </authorList>
    </citation>
    <scope>NUCLEOTIDE SEQUENCE</scope>
    <source>
        <strain evidence="8">HAZ160_1</strain>
    </source>
</reference>
<evidence type="ECO:0000256" key="2">
    <source>
        <dbReference type="ARBA" id="ARBA00022448"/>
    </source>
</evidence>
<evidence type="ECO:0000256" key="5">
    <source>
        <dbReference type="ARBA" id="ARBA00022989"/>
    </source>
</evidence>
<feature type="transmembrane region" description="Helical" evidence="7">
    <location>
        <begin position="105"/>
        <end position="125"/>
    </location>
</feature>
<dbReference type="InterPro" id="IPR035906">
    <property type="entry name" value="MetI-like_sf"/>
</dbReference>
<protein>
    <submittedName>
        <fullName evidence="8">Glycerol transporter subunit C</fullName>
    </submittedName>
</protein>
<accession>A0AAT9F8S7</accession>
<evidence type="ECO:0000256" key="1">
    <source>
        <dbReference type="ARBA" id="ARBA00004651"/>
    </source>
</evidence>
<keyword evidence="4 7" id="KW-0812">Transmembrane</keyword>
<dbReference type="RefSeq" id="WP_041103366.1">
    <property type="nucleotide sequence ID" value="NZ_AP013353.1"/>
</dbReference>
<feature type="transmembrane region" description="Helical" evidence="7">
    <location>
        <begin position="66"/>
        <end position="93"/>
    </location>
</feature>
<reference evidence="8" key="2">
    <citation type="journal article" date="2014" name="Genome Announc.">
        <title>Complete Genome Sequence of Mycoplasma californicum Strain HAZ160_1 from Bovine Mastitic Milk in Japan.</title>
        <authorList>
            <person name="Hata E."/>
            <person name="Murakami K."/>
        </authorList>
    </citation>
    <scope>NUCLEOTIDE SEQUENCE</scope>
    <source>
        <strain evidence="8">HAZ160_1</strain>
    </source>
</reference>
<dbReference type="PANTHER" id="PTHR43744:SF8">
    <property type="entry name" value="SN-GLYCEROL-3-PHOSPHATE TRANSPORT SYSTEM PERMEASE PROTEIN UGPE"/>
    <property type="match status" value="1"/>
</dbReference>
<dbReference type="Gene3D" id="1.10.3720.10">
    <property type="entry name" value="MetI-like"/>
    <property type="match status" value="1"/>
</dbReference>
<dbReference type="SUPFAM" id="SSF161098">
    <property type="entry name" value="MetI-like"/>
    <property type="match status" value="1"/>
</dbReference>
<feature type="transmembrane region" description="Helical" evidence="7">
    <location>
        <begin position="191"/>
        <end position="210"/>
    </location>
</feature>
<comment type="subcellular location">
    <subcellularLocation>
        <location evidence="1">Cell membrane</location>
        <topology evidence="1">Multi-pass membrane protein</topology>
    </subcellularLocation>
</comment>
<evidence type="ECO:0000256" key="7">
    <source>
        <dbReference type="SAM" id="Phobius"/>
    </source>
</evidence>
<evidence type="ECO:0000256" key="6">
    <source>
        <dbReference type="ARBA" id="ARBA00023136"/>
    </source>
</evidence>
<keyword evidence="2" id="KW-0813">Transport</keyword>
<reference evidence="8" key="3">
    <citation type="journal article" date="2019" name="Vet. Microbiol.">
        <title>Mutations associated with change of susceptibility to lincosamides and/or macrolides in field and laboratory-derived Mycoplasma californicum strains in Japan, and development of a rapid detection method for these mutations.</title>
        <authorList>
            <person name="Hata E."/>
            <person name="Nagai K."/>
            <person name="Murakami K."/>
        </authorList>
    </citation>
    <scope>NUCLEOTIDE SEQUENCE</scope>
    <source>
        <strain evidence="8">HAZ160_1</strain>
    </source>
</reference>
<feature type="transmembrane region" description="Helical" evidence="7">
    <location>
        <begin position="137"/>
        <end position="159"/>
    </location>
</feature>
<dbReference type="PANTHER" id="PTHR43744">
    <property type="entry name" value="ABC TRANSPORTER PERMEASE PROTEIN MG189-RELATED-RELATED"/>
    <property type="match status" value="1"/>
</dbReference>
<keyword evidence="3" id="KW-1003">Cell membrane</keyword>
<dbReference type="KEGG" id="mcm:MCAL160_0993"/>
<evidence type="ECO:0000313" key="8">
    <source>
        <dbReference type="EMBL" id="BAP01312.1"/>
    </source>
</evidence>
<evidence type="ECO:0000256" key="4">
    <source>
        <dbReference type="ARBA" id="ARBA00022692"/>
    </source>
</evidence>
<dbReference type="AlphaFoldDB" id="A0AAT9F8S7"/>
<keyword evidence="6 7" id="KW-0472">Membrane</keyword>
<keyword evidence="5 7" id="KW-1133">Transmembrane helix</keyword>